<evidence type="ECO:0000313" key="2">
    <source>
        <dbReference type="Proteomes" id="UP000471147"/>
    </source>
</evidence>
<keyword evidence="2" id="KW-1185">Reference proteome</keyword>
<reference evidence="1 2" key="1">
    <citation type="submission" date="2019-01" db="EMBL/GenBank/DDBJ databases">
        <title>Sphingorhabdus lacus sp.nov., isolated from an oligotrophic freshwater lake.</title>
        <authorList>
            <person name="Park M."/>
        </authorList>
    </citation>
    <scope>NUCLEOTIDE SEQUENCE [LARGE SCALE GENOMIC DNA]</scope>
    <source>
        <strain evidence="1 2">IMCC26285</strain>
    </source>
</reference>
<comment type="caution">
    <text evidence="1">The sequence shown here is derived from an EMBL/GenBank/DDBJ whole genome shotgun (WGS) entry which is preliminary data.</text>
</comment>
<dbReference type="AlphaFoldDB" id="A0A6I4LV40"/>
<proteinExistence type="predicted"/>
<protein>
    <submittedName>
        <fullName evidence="1">Uncharacterized protein</fullName>
    </submittedName>
</protein>
<organism evidence="1 2">
    <name type="scientific">Sphingorhabdus profundilacus</name>
    <dbReference type="NCBI Taxonomy" id="2509718"/>
    <lineage>
        <taxon>Bacteria</taxon>
        <taxon>Pseudomonadati</taxon>
        <taxon>Pseudomonadota</taxon>
        <taxon>Alphaproteobacteria</taxon>
        <taxon>Sphingomonadales</taxon>
        <taxon>Sphingomonadaceae</taxon>
        <taxon>Sphingorhabdus</taxon>
    </lineage>
</organism>
<dbReference type="Proteomes" id="UP000471147">
    <property type="component" value="Unassembled WGS sequence"/>
</dbReference>
<dbReference type="OrthoDB" id="9855574at2"/>
<accession>A0A6I4LV40</accession>
<gene>
    <name evidence="1" type="ORF">EUU23_06615</name>
</gene>
<sequence>MTLVALAKLQHRCERLTAVLAIGTSTEIAAARELLRQSLVELYKLGYWRKEPDQFKNHMRLFRKVADLPFNAQEPRTVPDRMVRYSP</sequence>
<dbReference type="RefSeq" id="WP_160353256.1">
    <property type="nucleotide sequence ID" value="NZ_SDWJ01000001.1"/>
</dbReference>
<evidence type="ECO:0000313" key="1">
    <source>
        <dbReference type="EMBL" id="MVZ97377.1"/>
    </source>
</evidence>
<name>A0A6I4LV40_9SPHN</name>
<dbReference type="EMBL" id="SDWJ01000001">
    <property type="protein sequence ID" value="MVZ97377.1"/>
    <property type="molecule type" value="Genomic_DNA"/>
</dbReference>